<dbReference type="Pfam" id="PF08030">
    <property type="entry name" value="NAD_binding_6"/>
    <property type="match status" value="1"/>
</dbReference>
<dbReference type="OrthoDB" id="27096at2759"/>
<dbReference type="PANTHER" id="PTHR11972:SF69">
    <property type="entry name" value="FERRIC REDUCTION OXIDASE 6-RELATED"/>
    <property type="match status" value="1"/>
</dbReference>
<keyword evidence="4" id="KW-0560">Oxidoreductase</keyword>
<name>A0A8S1IZG6_9CHLO</name>
<dbReference type="Proteomes" id="UP000708148">
    <property type="component" value="Unassembled WGS sequence"/>
</dbReference>
<feature type="compositionally biased region" description="Basic and acidic residues" evidence="6">
    <location>
        <begin position="1"/>
        <end position="24"/>
    </location>
</feature>
<evidence type="ECO:0000313" key="10">
    <source>
        <dbReference type="EMBL" id="CAD7696626.1"/>
    </source>
</evidence>
<evidence type="ECO:0000256" key="4">
    <source>
        <dbReference type="ARBA" id="ARBA00023002"/>
    </source>
</evidence>
<keyword evidence="5 7" id="KW-0472">Membrane</keyword>
<dbReference type="SFLD" id="SFLDS00052">
    <property type="entry name" value="Ferric_Reductase_Domain"/>
    <property type="match status" value="1"/>
</dbReference>
<keyword evidence="2 7" id="KW-0812">Transmembrane</keyword>
<feature type="transmembrane region" description="Helical" evidence="7">
    <location>
        <begin position="674"/>
        <end position="695"/>
    </location>
</feature>
<feature type="transmembrane region" description="Helical" evidence="7">
    <location>
        <begin position="364"/>
        <end position="382"/>
    </location>
</feature>
<dbReference type="Gene3D" id="3.40.50.80">
    <property type="entry name" value="Nucleotide-binding domain of ferredoxin-NADP reductase (FNR) module"/>
    <property type="match status" value="1"/>
</dbReference>
<comment type="caution">
    <text evidence="10">The sequence shown here is derived from an EMBL/GenBank/DDBJ whole genome shotgun (WGS) entry which is preliminary data.</text>
</comment>
<dbReference type="InterPro" id="IPR013130">
    <property type="entry name" value="Fe3_Rdtase_TM_dom"/>
</dbReference>
<comment type="subcellular location">
    <subcellularLocation>
        <location evidence="1">Membrane</location>
        <topology evidence="1">Multi-pass membrane protein</topology>
    </subcellularLocation>
</comment>
<dbReference type="InterPro" id="IPR050369">
    <property type="entry name" value="RBOH/FRE"/>
</dbReference>
<feature type="domain" description="Ferric reductase NAD binding" evidence="9">
    <location>
        <begin position="513"/>
        <end position="620"/>
    </location>
</feature>
<feature type="transmembrane region" description="Helical" evidence="7">
    <location>
        <begin position="72"/>
        <end position="97"/>
    </location>
</feature>
<dbReference type="GO" id="GO:0005886">
    <property type="term" value="C:plasma membrane"/>
    <property type="evidence" value="ECO:0007669"/>
    <property type="project" value="TreeGrafter"/>
</dbReference>
<dbReference type="Pfam" id="PF01794">
    <property type="entry name" value="Ferric_reduct"/>
    <property type="match status" value="1"/>
</dbReference>
<proteinExistence type="predicted"/>
<feature type="transmembrane region" description="Helical" evidence="7">
    <location>
        <begin position="715"/>
        <end position="738"/>
    </location>
</feature>
<accession>A0A8S1IZG6</accession>
<dbReference type="SUPFAM" id="SSF52343">
    <property type="entry name" value="Ferredoxin reductase-like, C-terminal NADP-linked domain"/>
    <property type="match status" value="1"/>
</dbReference>
<feature type="domain" description="Ferric oxidoreductase" evidence="8">
    <location>
        <begin position="255"/>
        <end position="379"/>
    </location>
</feature>
<evidence type="ECO:0000259" key="8">
    <source>
        <dbReference type="Pfam" id="PF01794"/>
    </source>
</evidence>
<reference evidence="10" key="1">
    <citation type="submission" date="2020-12" db="EMBL/GenBank/DDBJ databases">
        <authorList>
            <person name="Iha C."/>
        </authorList>
    </citation>
    <scope>NUCLEOTIDE SEQUENCE</scope>
</reference>
<gene>
    <name evidence="10" type="ORF">OSTQU699_LOCUS1987</name>
</gene>
<evidence type="ECO:0000256" key="3">
    <source>
        <dbReference type="ARBA" id="ARBA00022989"/>
    </source>
</evidence>
<feature type="region of interest" description="Disordered" evidence="6">
    <location>
        <begin position="1"/>
        <end position="64"/>
    </location>
</feature>
<evidence type="ECO:0000256" key="6">
    <source>
        <dbReference type="SAM" id="MobiDB-lite"/>
    </source>
</evidence>
<dbReference type="EMBL" id="CAJHUC010000515">
    <property type="protein sequence ID" value="CAD7696626.1"/>
    <property type="molecule type" value="Genomic_DNA"/>
</dbReference>
<dbReference type="CDD" id="cd06186">
    <property type="entry name" value="NOX_Duox_like_FAD_NADP"/>
    <property type="match status" value="1"/>
</dbReference>
<feature type="transmembrane region" description="Helical" evidence="7">
    <location>
        <begin position="388"/>
        <end position="407"/>
    </location>
</feature>
<evidence type="ECO:0000256" key="5">
    <source>
        <dbReference type="ARBA" id="ARBA00023136"/>
    </source>
</evidence>
<feature type="transmembrane region" description="Helical" evidence="7">
    <location>
        <begin position="293"/>
        <end position="312"/>
    </location>
</feature>
<dbReference type="PANTHER" id="PTHR11972">
    <property type="entry name" value="NADPH OXIDASE"/>
    <property type="match status" value="1"/>
</dbReference>
<dbReference type="InterPro" id="IPR039261">
    <property type="entry name" value="FNR_nucleotide-bd"/>
</dbReference>
<dbReference type="SFLD" id="SFLDG01168">
    <property type="entry name" value="Ferric_reductase_subgroup_(FRE"/>
    <property type="match status" value="1"/>
</dbReference>
<organism evidence="10 11">
    <name type="scientific">Ostreobium quekettii</name>
    <dbReference type="NCBI Taxonomy" id="121088"/>
    <lineage>
        <taxon>Eukaryota</taxon>
        <taxon>Viridiplantae</taxon>
        <taxon>Chlorophyta</taxon>
        <taxon>core chlorophytes</taxon>
        <taxon>Ulvophyceae</taxon>
        <taxon>TCBD clade</taxon>
        <taxon>Bryopsidales</taxon>
        <taxon>Ostreobineae</taxon>
        <taxon>Ostreobiaceae</taxon>
        <taxon>Ostreobium</taxon>
    </lineage>
</organism>
<evidence type="ECO:0000256" key="7">
    <source>
        <dbReference type="SAM" id="Phobius"/>
    </source>
</evidence>
<evidence type="ECO:0000256" key="1">
    <source>
        <dbReference type="ARBA" id="ARBA00004141"/>
    </source>
</evidence>
<evidence type="ECO:0008006" key="12">
    <source>
        <dbReference type="Google" id="ProtNLM"/>
    </source>
</evidence>
<keyword evidence="3 7" id="KW-1133">Transmembrane helix</keyword>
<dbReference type="GO" id="GO:0016491">
    <property type="term" value="F:oxidoreductase activity"/>
    <property type="evidence" value="ECO:0007669"/>
    <property type="project" value="UniProtKB-KW"/>
</dbReference>
<evidence type="ECO:0000259" key="9">
    <source>
        <dbReference type="Pfam" id="PF08030"/>
    </source>
</evidence>
<feature type="transmembrane region" description="Helical" evidence="7">
    <location>
        <begin position="143"/>
        <end position="162"/>
    </location>
</feature>
<keyword evidence="11" id="KW-1185">Reference proteome</keyword>
<protein>
    <recommendedName>
        <fullName evidence="12">Ferric reductase</fullName>
    </recommendedName>
</protein>
<sequence length="876" mass="97468">MPLARGSRELPSVREVASFRRSSELPRGVVPTKQESAALLDDEEAPLPQSDAPETPPAGSTPKSAATHVNRAAFVAAAFALYAAMAIAGIALAFVAVTSGTEWGNKEIWTRYDHELQLDAQGGIHDPEGEPALLPGHVVNELALYWGLPLILILCALVVYHIPERHVALEWMSPASAALGKELPVAWARSLCGGVSVGEALFLALFTARNALMIAWTLQEVDHRVSLRRAEAVVTGIPLRHPNWYYDLDGVALSLGVTSFQNLMWLFFPIVRVSPLFDALGLPFEKRIRYHRWLGHFTMVILATHGLAYWTLRFCVSGQEWVDEALNWTDHRRVNNLAGGISLGFGVALWVTALEWTRRRYFEVFYRTHVVGFVGFLIFGILHAPGMHVYLGAGLLLYCLDLVLRLTQLSTRVKVKWSGSTSDKSIAVLGFDTAKPLCPFSTFFVNIESISKVQWHPVTPVMMGGGTAMKVCFKKFGKWTSRLVEEAAAGTLTTARLEGPYSATPDIRCFQEHEYLVMVAGGIAITPLLTILKKLVISNATEPSGRPSRCLRLGYPPPSDDDPVFRRKVVVLWTMRNISEAELMDEELFSYSRARPDLLDIRIHYTGRSELGGWTGTMIRDERRRGKTAQQPDADRIEESREFEPRTEFWGAFQQRIQRISPTALLQHRGPLHLAVLHIVVYAAAFMGLILGMSYRLEALRAGEEVSRGKVDVVAMFSMSMMAIGAATLLVFPGHLLMYRKAKRIRAHEELLETGMVKVPPAKHQLSPMTMMWIQGTHDVTLAGLDLVSGPRKVLDTPILSDTTVRWIQRNKKMGRPDVDELLDDVSGKLSPGHTAAVITAGPKPMIDSVKLAVARRNPRFHLKNPLKFEMETFSL</sequence>
<dbReference type="InterPro" id="IPR013121">
    <property type="entry name" value="Fe_red_NAD-bd_6"/>
</dbReference>
<feature type="transmembrane region" description="Helical" evidence="7">
    <location>
        <begin position="337"/>
        <end position="357"/>
    </location>
</feature>
<dbReference type="AlphaFoldDB" id="A0A8S1IZG6"/>
<evidence type="ECO:0000313" key="11">
    <source>
        <dbReference type="Proteomes" id="UP000708148"/>
    </source>
</evidence>
<evidence type="ECO:0000256" key="2">
    <source>
        <dbReference type="ARBA" id="ARBA00022692"/>
    </source>
</evidence>